<dbReference type="AlphaFoldDB" id="A0A4V2PV95"/>
<dbReference type="GO" id="GO:0046872">
    <property type="term" value="F:metal ion binding"/>
    <property type="evidence" value="ECO:0007669"/>
    <property type="project" value="UniProtKB-KW"/>
</dbReference>
<keyword evidence="2 4" id="KW-0479">Metal-binding</keyword>
<name>A0A4V2PV95_9BACT</name>
<dbReference type="PANTHER" id="PTHR46124">
    <property type="entry name" value="D-AMINOACYL-TRNA DEACYLASE"/>
    <property type="match status" value="1"/>
</dbReference>
<sequence>MLVDSHAHLDSSKYDDDREAMLARAFHAGVRTILSIGIGDGPETMQQASELALAYRGRTDVPVIYASAGIHPHEAQLADDAAFAKLDTLLQQPEVIACGEIGLDYYYDHSPREQQQSVFRTQMEIAAARKKPIIIHCRPSDRSTNAWDETLALIEEEWKPKGLGGILHCFTGEWEHARRALDCGFLISFAGNMTYPKAQPIRDVAAMAPLDGVLVETDAPFLAPTPNRGQRNEPAWVSLTAAKLGEVKNISPEEAALRTTQNFHRFFGIAVPAGE</sequence>
<feature type="binding site" evidence="4">
    <location>
        <position position="8"/>
    </location>
    <ligand>
        <name>a divalent metal cation</name>
        <dbReference type="ChEBI" id="CHEBI:60240"/>
        <label>1</label>
    </ligand>
</feature>
<dbReference type="InterPro" id="IPR018228">
    <property type="entry name" value="DNase_TatD-rel_CS"/>
</dbReference>
<dbReference type="InterPro" id="IPR032466">
    <property type="entry name" value="Metal_Hydrolase"/>
</dbReference>
<dbReference type="Proteomes" id="UP000295210">
    <property type="component" value="Unassembled WGS sequence"/>
</dbReference>
<gene>
    <name evidence="5" type="ORF">C7378_1094</name>
</gene>
<dbReference type="NCBIfam" id="TIGR00010">
    <property type="entry name" value="YchF/TatD family DNA exonuclease"/>
    <property type="match status" value="1"/>
</dbReference>
<dbReference type="PROSITE" id="PS01137">
    <property type="entry name" value="TATD_1"/>
    <property type="match status" value="1"/>
</dbReference>
<evidence type="ECO:0000313" key="5">
    <source>
        <dbReference type="EMBL" id="TCK73481.1"/>
    </source>
</evidence>
<dbReference type="PANTHER" id="PTHR46124:SF2">
    <property type="entry name" value="D-AMINOACYL-TRNA DEACYLASE"/>
    <property type="match status" value="1"/>
</dbReference>
<dbReference type="RefSeq" id="WP_341539124.1">
    <property type="nucleotide sequence ID" value="NZ_SMGK01000002.1"/>
</dbReference>
<feature type="binding site" evidence="4">
    <location>
        <position position="136"/>
    </location>
    <ligand>
        <name>a divalent metal cation</name>
        <dbReference type="ChEBI" id="CHEBI:60240"/>
        <label>2</label>
    </ligand>
</feature>
<evidence type="ECO:0000256" key="3">
    <source>
        <dbReference type="ARBA" id="ARBA00022801"/>
    </source>
</evidence>
<dbReference type="SUPFAM" id="SSF51556">
    <property type="entry name" value="Metallo-dependent hydrolases"/>
    <property type="match status" value="1"/>
</dbReference>
<evidence type="ECO:0000256" key="1">
    <source>
        <dbReference type="ARBA" id="ARBA00009275"/>
    </source>
</evidence>
<proteinExistence type="inferred from homology"/>
<dbReference type="GO" id="GO:0016788">
    <property type="term" value="F:hydrolase activity, acting on ester bonds"/>
    <property type="evidence" value="ECO:0007669"/>
    <property type="project" value="InterPro"/>
</dbReference>
<evidence type="ECO:0000313" key="6">
    <source>
        <dbReference type="Proteomes" id="UP000295210"/>
    </source>
</evidence>
<keyword evidence="3" id="KW-0378">Hydrolase</keyword>
<dbReference type="GO" id="GO:0005829">
    <property type="term" value="C:cytosol"/>
    <property type="evidence" value="ECO:0007669"/>
    <property type="project" value="TreeGrafter"/>
</dbReference>
<feature type="binding site" evidence="4">
    <location>
        <position position="218"/>
    </location>
    <ligand>
        <name>a divalent metal cation</name>
        <dbReference type="ChEBI" id="CHEBI:60240"/>
        <label>1</label>
    </ligand>
</feature>
<reference evidence="5 6" key="1">
    <citation type="submission" date="2019-03" db="EMBL/GenBank/DDBJ databases">
        <title>Genomic Encyclopedia of Type Strains, Phase IV (KMG-IV): sequencing the most valuable type-strain genomes for metagenomic binning, comparative biology and taxonomic classification.</title>
        <authorList>
            <person name="Goeker M."/>
        </authorList>
    </citation>
    <scope>NUCLEOTIDE SEQUENCE [LARGE SCALE GENOMIC DNA]</scope>
    <source>
        <strain evidence="5 6">DSM 103428</strain>
    </source>
</reference>
<dbReference type="InterPro" id="IPR001130">
    <property type="entry name" value="TatD-like"/>
</dbReference>
<evidence type="ECO:0000256" key="2">
    <source>
        <dbReference type="ARBA" id="ARBA00022723"/>
    </source>
</evidence>
<feature type="binding site" evidence="4">
    <location>
        <position position="168"/>
    </location>
    <ligand>
        <name>a divalent metal cation</name>
        <dbReference type="ChEBI" id="CHEBI:60240"/>
        <label>2</label>
    </ligand>
</feature>
<dbReference type="CDD" id="cd01310">
    <property type="entry name" value="TatD_DNAse"/>
    <property type="match status" value="1"/>
</dbReference>
<organism evidence="5 6">
    <name type="scientific">Acidipila rosea</name>
    <dbReference type="NCBI Taxonomy" id="768535"/>
    <lineage>
        <taxon>Bacteria</taxon>
        <taxon>Pseudomonadati</taxon>
        <taxon>Acidobacteriota</taxon>
        <taxon>Terriglobia</taxon>
        <taxon>Terriglobales</taxon>
        <taxon>Acidobacteriaceae</taxon>
        <taxon>Acidipila</taxon>
    </lineage>
</organism>
<protein>
    <submittedName>
        <fullName evidence="5">TatD DNase family protein</fullName>
    </submittedName>
</protein>
<dbReference type="GO" id="GO:0004536">
    <property type="term" value="F:DNA nuclease activity"/>
    <property type="evidence" value="ECO:0007669"/>
    <property type="project" value="InterPro"/>
</dbReference>
<feature type="binding site" evidence="4">
    <location>
        <position position="100"/>
    </location>
    <ligand>
        <name>a divalent metal cation</name>
        <dbReference type="ChEBI" id="CHEBI:60240"/>
        <label>1</label>
    </ligand>
</feature>
<comment type="similarity">
    <text evidence="1">Belongs to the metallo-dependent hydrolases superfamily. TatD-type hydrolase family.</text>
</comment>
<dbReference type="EMBL" id="SMGK01000002">
    <property type="protein sequence ID" value="TCK73481.1"/>
    <property type="molecule type" value="Genomic_DNA"/>
</dbReference>
<comment type="caution">
    <text evidence="5">The sequence shown here is derived from an EMBL/GenBank/DDBJ whole genome shotgun (WGS) entry which is preliminary data.</text>
</comment>
<feature type="binding site" evidence="4">
    <location>
        <position position="6"/>
    </location>
    <ligand>
        <name>a divalent metal cation</name>
        <dbReference type="ChEBI" id="CHEBI:60240"/>
        <label>1</label>
    </ligand>
</feature>
<dbReference type="PIRSF" id="PIRSF005902">
    <property type="entry name" value="DNase_TatD"/>
    <property type="match status" value="1"/>
</dbReference>
<dbReference type="FunFam" id="3.20.20.140:FF:000005">
    <property type="entry name" value="TatD family hydrolase"/>
    <property type="match status" value="1"/>
</dbReference>
<evidence type="ECO:0000256" key="4">
    <source>
        <dbReference type="PIRSR" id="PIRSR005902-1"/>
    </source>
</evidence>
<dbReference type="InterPro" id="IPR015991">
    <property type="entry name" value="TatD/YcfH-like"/>
</dbReference>
<dbReference type="Gene3D" id="3.20.20.140">
    <property type="entry name" value="Metal-dependent hydrolases"/>
    <property type="match status" value="1"/>
</dbReference>
<accession>A0A4V2PV95</accession>
<keyword evidence="6" id="KW-1185">Reference proteome</keyword>
<dbReference type="Pfam" id="PF01026">
    <property type="entry name" value="TatD_DNase"/>
    <property type="match status" value="1"/>
</dbReference>